<evidence type="ECO:0000259" key="7">
    <source>
        <dbReference type="Pfam" id="PF13396"/>
    </source>
</evidence>
<gene>
    <name evidence="8" type="ORF">J2T10_003016</name>
</gene>
<dbReference type="InterPro" id="IPR027379">
    <property type="entry name" value="CLS_N"/>
</dbReference>
<feature type="transmembrane region" description="Helical" evidence="6">
    <location>
        <begin position="43"/>
        <end position="61"/>
    </location>
</feature>
<evidence type="ECO:0000256" key="6">
    <source>
        <dbReference type="SAM" id="Phobius"/>
    </source>
</evidence>
<evidence type="ECO:0000256" key="5">
    <source>
        <dbReference type="ARBA" id="ARBA00023136"/>
    </source>
</evidence>
<keyword evidence="5 6" id="KW-0472">Membrane</keyword>
<dbReference type="RefSeq" id="WP_064722006.1">
    <property type="nucleotide sequence ID" value="NZ_BDDW01000002.1"/>
</dbReference>
<evidence type="ECO:0000313" key="8">
    <source>
        <dbReference type="EMBL" id="MDQ0103352.1"/>
    </source>
</evidence>
<keyword evidence="4 6" id="KW-1133">Transmembrane helix</keyword>
<comment type="caution">
    <text evidence="8">The sequence shown here is derived from an EMBL/GenBank/DDBJ whole genome shotgun (WGS) entry which is preliminary data.</text>
</comment>
<name>A0ABT9TS45_PAENI</name>
<accession>A0ABT9TS45</accession>
<reference evidence="8 9" key="1">
    <citation type="submission" date="2023-07" db="EMBL/GenBank/DDBJ databases">
        <title>Sorghum-associated microbial communities from plants grown in Nebraska, USA.</title>
        <authorList>
            <person name="Schachtman D."/>
        </authorList>
    </citation>
    <scope>NUCLEOTIDE SEQUENCE [LARGE SCALE GENOMIC DNA]</scope>
    <source>
        <strain evidence="8 9">CC523</strain>
    </source>
</reference>
<keyword evidence="2" id="KW-1003">Cell membrane</keyword>
<evidence type="ECO:0000256" key="3">
    <source>
        <dbReference type="ARBA" id="ARBA00022692"/>
    </source>
</evidence>
<keyword evidence="3 6" id="KW-0812">Transmembrane</keyword>
<protein>
    <recommendedName>
        <fullName evidence="7">Cardiolipin synthase N-terminal domain-containing protein</fullName>
    </recommendedName>
</protein>
<dbReference type="Proteomes" id="UP001244563">
    <property type="component" value="Unassembled WGS sequence"/>
</dbReference>
<dbReference type="Pfam" id="PF13396">
    <property type="entry name" value="PLDc_N"/>
    <property type="match status" value="1"/>
</dbReference>
<dbReference type="GeneID" id="84017249"/>
<dbReference type="EMBL" id="JAUSSW010000008">
    <property type="protein sequence ID" value="MDQ0103352.1"/>
    <property type="molecule type" value="Genomic_DNA"/>
</dbReference>
<feature type="transmembrane region" description="Helical" evidence="6">
    <location>
        <begin position="6"/>
        <end position="31"/>
    </location>
</feature>
<feature type="domain" description="Cardiolipin synthase N-terminal" evidence="7">
    <location>
        <begin position="24"/>
        <end position="60"/>
    </location>
</feature>
<evidence type="ECO:0000256" key="2">
    <source>
        <dbReference type="ARBA" id="ARBA00022475"/>
    </source>
</evidence>
<evidence type="ECO:0000313" key="9">
    <source>
        <dbReference type="Proteomes" id="UP001244563"/>
    </source>
</evidence>
<evidence type="ECO:0000256" key="4">
    <source>
        <dbReference type="ARBA" id="ARBA00022989"/>
    </source>
</evidence>
<comment type="subcellular location">
    <subcellularLocation>
        <location evidence="1">Cell membrane</location>
        <topology evidence="1">Multi-pass membrane protein</topology>
    </subcellularLocation>
</comment>
<organism evidence="8 9">
    <name type="scientific">Paenarthrobacter nicotinovorans</name>
    <name type="common">Arthrobacter nicotinovorans</name>
    <dbReference type="NCBI Taxonomy" id="29320"/>
    <lineage>
        <taxon>Bacteria</taxon>
        <taxon>Bacillati</taxon>
        <taxon>Actinomycetota</taxon>
        <taxon>Actinomycetes</taxon>
        <taxon>Micrococcales</taxon>
        <taxon>Micrococcaceae</taxon>
        <taxon>Paenarthrobacter</taxon>
    </lineage>
</organism>
<sequence>MEALQWIPAILAGAAALFVMGSIIWGLFDVLGDKRLDQATRTVWALLIFALPLIGILAWLYTKPQIAGGSDHVRLKKTL</sequence>
<proteinExistence type="predicted"/>
<evidence type="ECO:0000256" key="1">
    <source>
        <dbReference type="ARBA" id="ARBA00004651"/>
    </source>
</evidence>
<keyword evidence="9" id="KW-1185">Reference proteome</keyword>